<dbReference type="CDD" id="cd06456">
    <property type="entry name" value="M3A_DCP"/>
    <property type="match status" value="1"/>
</dbReference>
<dbReference type="InterPro" id="IPR024077">
    <property type="entry name" value="Neurolysin/TOP_dom2"/>
</dbReference>
<dbReference type="Proteomes" id="UP001246372">
    <property type="component" value="Unassembled WGS sequence"/>
</dbReference>
<evidence type="ECO:0000313" key="11">
    <source>
        <dbReference type="EMBL" id="MDT9001887.1"/>
    </source>
</evidence>
<feature type="compositionally biased region" description="Low complexity" evidence="8">
    <location>
        <begin position="25"/>
        <end position="35"/>
    </location>
</feature>
<protein>
    <submittedName>
        <fullName evidence="11">M3 family metallopeptidase</fullName>
        <ecNumber evidence="11">3.4.24.-</ecNumber>
    </submittedName>
</protein>
<keyword evidence="3 7" id="KW-0479">Metal-binding</keyword>
<comment type="cofactor">
    <cofactor evidence="7">
        <name>Zn(2+)</name>
        <dbReference type="ChEBI" id="CHEBI:29105"/>
    </cofactor>
    <text evidence="7">Binds 1 zinc ion.</text>
</comment>
<dbReference type="InterPro" id="IPR001567">
    <property type="entry name" value="Pept_M3A_M3B_dom"/>
</dbReference>
<keyword evidence="6 7" id="KW-0482">Metalloprotease</keyword>
<accession>A0ABU3PHP6</accession>
<sequence>MRKSLALAATAAALSASPLAQAQQPPAAAASVQPAHQNPLLKPSPLPLQYPAFDQIRDEDFAPALDQGMSEQLAEMAAIASDPEPATFENTIVPMERSGRLLARTSAVLFNLLGADANPARLKLQAAYAAKLAQHRDAISLNPRLFARIQALFDKRQQLGVDGEAQRLIERYHSNFVRAGAQLDEAQKTRIKAINIEMAELGARFNQNVLAEVNASAVVVDTAAELAGLSATEIAEAAAAAKARGLDGKYVIALLNTTTQPGLAQLQNRALRERLYKASIARGSRGNEFDNTAIVARTARLRAERAQLLGFATHADFVLKEETAKNTAAVNGMLGQLAPAAVAAARREAAELQAMIHREQAAAKQPSFRLEAWDWGFYAEKLRSRQYGFDESQLKPYLEMKTVLERGVFHAASQLYGLSFKQRRDLPVYHPSVLVYDVYNADGSHLALFMADLYARPSKRGGAWATSYVGQSKLLDTKPVAAIHLNVPPPAEGQPTLMSWDEVNTLFHEFGHALHGMFSDVQYPSLAGTAVPRDFVEYPSQVNEMWADWPSVLANYARHYQSGDPMPQSLLDKMAAARKFDQGYATASYLSAAIVDQRWHQLQPAQVPAAADVMAFEADVLKREGLDFAPVPPRYRMPYFSHIMGGYAAGYYAYIWSEVLDANTVDWFKQHGGLKRENGDIFRATLLSRGGSEDALQLFNKLTGHAPQIEPLLERRGLTIAPEAKPAKAAQP</sequence>
<evidence type="ECO:0000256" key="8">
    <source>
        <dbReference type="SAM" id="MobiDB-lite"/>
    </source>
</evidence>
<dbReference type="GO" id="GO:0016787">
    <property type="term" value="F:hydrolase activity"/>
    <property type="evidence" value="ECO:0007669"/>
    <property type="project" value="UniProtKB-KW"/>
</dbReference>
<organism evidence="11 12">
    <name type="scientific">Roseateles aquae</name>
    <dbReference type="NCBI Taxonomy" id="3077235"/>
    <lineage>
        <taxon>Bacteria</taxon>
        <taxon>Pseudomonadati</taxon>
        <taxon>Pseudomonadota</taxon>
        <taxon>Betaproteobacteria</taxon>
        <taxon>Burkholderiales</taxon>
        <taxon>Sphaerotilaceae</taxon>
        <taxon>Roseateles</taxon>
    </lineage>
</organism>
<feature type="region of interest" description="Disordered" evidence="8">
    <location>
        <begin position="25"/>
        <end position="44"/>
    </location>
</feature>
<keyword evidence="12" id="KW-1185">Reference proteome</keyword>
<evidence type="ECO:0000313" key="12">
    <source>
        <dbReference type="Proteomes" id="UP001246372"/>
    </source>
</evidence>
<evidence type="ECO:0000256" key="9">
    <source>
        <dbReference type="SAM" id="SignalP"/>
    </source>
</evidence>
<comment type="similarity">
    <text evidence="1 7">Belongs to the peptidase M3 family.</text>
</comment>
<proteinExistence type="inferred from homology"/>
<dbReference type="Pfam" id="PF01432">
    <property type="entry name" value="Peptidase_M3"/>
    <property type="match status" value="1"/>
</dbReference>
<gene>
    <name evidence="11" type="ORF">RQP53_21600</name>
</gene>
<dbReference type="EMBL" id="JAVXZY010000011">
    <property type="protein sequence ID" value="MDT9001887.1"/>
    <property type="molecule type" value="Genomic_DNA"/>
</dbReference>
<evidence type="ECO:0000256" key="1">
    <source>
        <dbReference type="ARBA" id="ARBA00006040"/>
    </source>
</evidence>
<evidence type="ECO:0000256" key="5">
    <source>
        <dbReference type="ARBA" id="ARBA00022833"/>
    </source>
</evidence>
<evidence type="ECO:0000256" key="6">
    <source>
        <dbReference type="ARBA" id="ARBA00023049"/>
    </source>
</evidence>
<dbReference type="Gene3D" id="3.40.390.10">
    <property type="entry name" value="Collagenase (Catalytic Domain)"/>
    <property type="match status" value="1"/>
</dbReference>
<comment type="caution">
    <text evidence="11">The sequence shown here is derived from an EMBL/GenBank/DDBJ whole genome shotgun (WGS) entry which is preliminary data.</text>
</comment>
<evidence type="ECO:0000256" key="3">
    <source>
        <dbReference type="ARBA" id="ARBA00022723"/>
    </source>
</evidence>
<dbReference type="InterPro" id="IPR045090">
    <property type="entry name" value="Pept_M3A_M3B"/>
</dbReference>
<dbReference type="RefSeq" id="WP_315652770.1">
    <property type="nucleotide sequence ID" value="NZ_JAVXZY010000011.1"/>
</dbReference>
<evidence type="ECO:0000259" key="10">
    <source>
        <dbReference type="Pfam" id="PF01432"/>
    </source>
</evidence>
<evidence type="ECO:0000256" key="2">
    <source>
        <dbReference type="ARBA" id="ARBA00022670"/>
    </source>
</evidence>
<dbReference type="Gene3D" id="1.10.1370.40">
    <property type="match status" value="1"/>
</dbReference>
<dbReference type="InterPro" id="IPR034005">
    <property type="entry name" value="M3A_DCP"/>
</dbReference>
<keyword evidence="5 7" id="KW-0862">Zinc</keyword>
<evidence type="ECO:0000256" key="4">
    <source>
        <dbReference type="ARBA" id="ARBA00022801"/>
    </source>
</evidence>
<dbReference type="SUPFAM" id="SSF55486">
    <property type="entry name" value="Metalloproteases ('zincins'), catalytic domain"/>
    <property type="match status" value="1"/>
</dbReference>
<feature type="chain" id="PRO_5047415567" evidence="9">
    <location>
        <begin position="23"/>
        <end position="732"/>
    </location>
</feature>
<reference evidence="11" key="1">
    <citation type="submission" date="2023-09" db="EMBL/GenBank/DDBJ databases">
        <title>Paucibacter sp. APW11 Genome sequencing and assembly.</title>
        <authorList>
            <person name="Kim I."/>
        </authorList>
    </citation>
    <scope>NUCLEOTIDE SEQUENCE</scope>
    <source>
        <strain evidence="11">APW11</strain>
    </source>
</reference>
<dbReference type="Gene3D" id="1.10.1370.10">
    <property type="entry name" value="Neurolysin, domain 3"/>
    <property type="match status" value="1"/>
</dbReference>
<dbReference type="PANTHER" id="PTHR43660">
    <property type="entry name" value="DIPEPTIDYL CARBOXYPEPTIDASE"/>
    <property type="match status" value="1"/>
</dbReference>
<dbReference type="InterPro" id="IPR024079">
    <property type="entry name" value="MetalloPept_cat_dom_sf"/>
</dbReference>
<evidence type="ECO:0000256" key="7">
    <source>
        <dbReference type="RuleBase" id="RU003435"/>
    </source>
</evidence>
<keyword evidence="4 7" id="KW-0378">Hydrolase</keyword>
<keyword evidence="9" id="KW-0732">Signal</keyword>
<keyword evidence="2 7" id="KW-0645">Protease</keyword>
<dbReference type="EC" id="3.4.24.-" evidence="11"/>
<feature type="domain" description="Peptidase M3A/M3B catalytic" evidence="10">
    <location>
        <begin position="263"/>
        <end position="717"/>
    </location>
</feature>
<dbReference type="PANTHER" id="PTHR43660:SF1">
    <property type="entry name" value="DIPEPTIDYL CARBOXYPEPTIDASE"/>
    <property type="match status" value="1"/>
</dbReference>
<name>A0ABU3PHP6_9BURK</name>
<feature type="signal peptide" evidence="9">
    <location>
        <begin position="1"/>
        <end position="22"/>
    </location>
</feature>